<evidence type="ECO:0000313" key="1">
    <source>
        <dbReference type="EMBL" id="GIY42607.1"/>
    </source>
</evidence>
<feature type="non-terminal residue" evidence="1">
    <location>
        <position position="80"/>
    </location>
</feature>
<dbReference type="Gene3D" id="3.80.10.10">
    <property type="entry name" value="Ribonuclease Inhibitor"/>
    <property type="match status" value="1"/>
</dbReference>
<gene>
    <name evidence="1" type="ORF">CDAR_25011</name>
</gene>
<organism evidence="1 2">
    <name type="scientific">Caerostris darwini</name>
    <dbReference type="NCBI Taxonomy" id="1538125"/>
    <lineage>
        <taxon>Eukaryota</taxon>
        <taxon>Metazoa</taxon>
        <taxon>Ecdysozoa</taxon>
        <taxon>Arthropoda</taxon>
        <taxon>Chelicerata</taxon>
        <taxon>Arachnida</taxon>
        <taxon>Araneae</taxon>
        <taxon>Araneomorphae</taxon>
        <taxon>Entelegynae</taxon>
        <taxon>Araneoidea</taxon>
        <taxon>Araneidae</taxon>
        <taxon>Caerostris</taxon>
    </lineage>
</organism>
<evidence type="ECO:0008006" key="3">
    <source>
        <dbReference type="Google" id="ProtNLM"/>
    </source>
</evidence>
<evidence type="ECO:0000313" key="2">
    <source>
        <dbReference type="Proteomes" id="UP001054837"/>
    </source>
</evidence>
<proteinExistence type="predicted"/>
<feature type="non-terminal residue" evidence="1">
    <location>
        <position position="1"/>
    </location>
</feature>
<comment type="caution">
    <text evidence="1">The sequence shown here is derived from an EMBL/GenBank/DDBJ whole genome shotgun (WGS) entry which is preliminary data.</text>
</comment>
<reference evidence="1 2" key="1">
    <citation type="submission" date="2021-06" db="EMBL/GenBank/DDBJ databases">
        <title>Caerostris darwini draft genome.</title>
        <authorList>
            <person name="Kono N."/>
            <person name="Arakawa K."/>
        </authorList>
    </citation>
    <scope>NUCLEOTIDE SEQUENCE [LARGE SCALE GENOMIC DNA]</scope>
</reference>
<keyword evidence="2" id="KW-1185">Reference proteome</keyword>
<sequence length="80" mass="9200">KGVLRLQDFMVDKSSIKEFPDFRFILNSVKLIYFDNSRLTTLDATNLRHLPLVQELSFSNNSIEYGAPDVFQVGLTSIFK</sequence>
<dbReference type="InterPro" id="IPR032675">
    <property type="entry name" value="LRR_dom_sf"/>
</dbReference>
<accession>A0AAV4TB39</accession>
<dbReference type="EMBL" id="BPLQ01009230">
    <property type="protein sequence ID" value="GIY42607.1"/>
    <property type="molecule type" value="Genomic_DNA"/>
</dbReference>
<protein>
    <recommendedName>
        <fullName evidence="3">Toll-like receptor 4</fullName>
    </recommendedName>
</protein>
<dbReference type="SUPFAM" id="SSF52058">
    <property type="entry name" value="L domain-like"/>
    <property type="match status" value="1"/>
</dbReference>
<dbReference type="AlphaFoldDB" id="A0AAV4TB39"/>
<name>A0AAV4TB39_9ARAC</name>
<dbReference type="Proteomes" id="UP001054837">
    <property type="component" value="Unassembled WGS sequence"/>
</dbReference>